<dbReference type="InterPro" id="IPR057455">
    <property type="entry name" value="UBFD1_C"/>
</dbReference>
<dbReference type="AlphaFoldDB" id="A0A139AND9"/>
<evidence type="ECO:0000259" key="2">
    <source>
        <dbReference type="PROSITE" id="PS50053"/>
    </source>
</evidence>
<reference evidence="3 4" key="1">
    <citation type="journal article" date="2015" name="Genome Biol. Evol.">
        <title>Phylogenomic analyses indicate that early fungi evolved digesting cell walls of algal ancestors of land plants.</title>
        <authorList>
            <person name="Chang Y."/>
            <person name="Wang S."/>
            <person name="Sekimoto S."/>
            <person name="Aerts A.L."/>
            <person name="Choi C."/>
            <person name="Clum A."/>
            <person name="LaButti K.M."/>
            <person name="Lindquist E.A."/>
            <person name="Yee Ngan C."/>
            <person name="Ohm R.A."/>
            <person name="Salamov A.A."/>
            <person name="Grigoriev I.V."/>
            <person name="Spatafora J.W."/>
            <person name="Berbee M.L."/>
        </authorList>
    </citation>
    <scope>NUCLEOTIDE SEQUENCE [LARGE SCALE GENOMIC DNA]</scope>
    <source>
        <strain evidence="3 4">JEL478</strain>
    </source>
</reference>
<name>A0A139AND9_GONPJ</name>
<feature type="compositionally biased region" description="Low complexity" evidence="1">
    <location>
        <begin position="135"/>
        <end position="147"/>
    </location>
</feature>
<dbReference type="GO" id="GO:0045296">
    <property type="term" value="F:cadherin binding"/>
    <property type="evidence" value="ECO:0007669"/>
    <property type="project" value="TreeGrafter"/>
</dbReference>
<dbReference type="Gene3D" id="3.10.20.90">
    <property type="entry name" value="Phosphatidylinositol 3-kinase Catalytic Subunit, Chain A, domain 1"/>
    <property type="match status" value="1"/>
</dbReference>
<dbReference type="PANTHER" id="PTHR16470">
    <property type="entry name" value="UBIQUITIN DOMAIN-CONTAINING PROTEIN UBFD1"/>
    <property type="match status" value="1"/>
</dbReference>
<keyword evidence="4" id="KW-1185">Reference proteome</keyword>
<feature type="region of interest" description="Disordered" evidence="1">
    <location>
        <begin position="132"/>
        <end position="176"/>
    </location>
</feature>
<feature type="region of interest" description="Disordered" evidence="1">
    <location>
        <begin position="1"/>
        <end position="52"/>
    </location>
</feature>
<proteinExistence type="predicted"/>
<dbReference type="STRING" id="1344416.A0A139AND9"/>
<dbReference type="Proteomes" id="UP000070544">
    <property type="component" value="Unassembled WGS sequence"/>
</dbReference>
<feature type="compositionally biased region" description="Polar residues" evidence="1">
    <location>
        <begin position="37"/>
        <end position="46"/>
    </location>
</feature>
<evidence type="ECO:0000313" key="3">
    <source>
        <dbReference type="EMBL" id="KXS18259.1"/>
    </source>
</evidence>
<dbReference type="OMA" id="SEPIKEH"/>
<organism evidence="3 4">
    <name type="scientific">Gonapodya prolifera (strain JEL478)</name>
    <name type="common">Monoblepharis prolifera</name>
    <dbReference type="NCBI Taxonomy" id="1344416"/>
    <lineage>
        <taxon>Eukaryota</taxon>
        <taxon>Fungi</taxon>
        <taxon>Fungi incertae sedis</taxon>
        <taxon>Chytridiomycota</taxon>
        <taxon>Chytridiomycota incertae sedis</taxon>
        <taxon>Monoblepharidomycetes</taxon>
        <taxon>Monoblepharidales</taxon>
        <taxon>Gonapodyaceae</taxon>
        <taxon>Gonapodya</taxon>
    </lineage>
</organism>
<dbReference type="EMBL" id="KQ965743">
    <property type="protein sequence ID" value="KXS18259.1"/>
    <property type="molecule type" value="Genomic_DNA"/>
</dbReference>
<feature type="compositionally biased region" description="Basic and acidic residues" evidence="1">
    <location>
        <begin position="150"/>
        <end position="167"/>
    </location>
</feature>
<dbReference type="PROSITE" id="PS50053">
    <property type="entry name" value="UBIQUITIN_2"/>
    <property type="match status" value="1"/>
</dbReference>
<accession>A0A139AND9</accession>
<sequence>MSAVSASPPPTIPSKRSHHEVDPTTPPESGSLDENDQQQATDQPTRSARPVTFKVQYGKDVHELTADLSDKVSELKATIEKRTGVHANLQKLLYKGNLKDDQTLEEAKVVGAAKIILMASKVEDVLKITSAKAGPTSTSSPLSPATPKEAWSEQTEHKKILGKGKPDDAEEGTQGKKVTIPARGVTGLLNRIGQKTRLTFKTDSEEVWIGTAERTQKVPFNTIRAVTSQPIKGNEGYHIVGLQLGPTDKSNYWLYWVPAQYVEAIKDAVLGQWQPFGF</sequence>
<gene>
    <name evidence="3" type="ORF">M427DRAFT_42652</name>
</gene>
<evidence type="ECO:0000256" key="1">
    <source>
        <dbReference type="SAM" id="MobiDB-lite"/>
    </source>
</evidence>
<dbReference type="SUPFAM" id="SSF54236">
    <property type="entry name" value="Ubiquitin-like"/>
    <property type="match status" value="1"/>
</dbReference>
<dbReference type="InterPro" id="IPR039120">
    <property type="entry name" value="UBFD1"/>
</dbReference>
<dbReference type="Pfam" id="PF25343">
    <property type="entry name" value="PH_UBFD1_C"/>
    <property type="match status" value="1"/>
</dbReference>
<dbReference type="GO" id="GO:0003723">
    <property type="term" value="F:RNA binding"/>
    <property type="evidence" value="ECO:0007669"/>
    <property type="project" value="TreeGrafter"/>
</dbReference>
<dbReference type="InterPro" id="IPR000626">
    <property type="entry name" value="Ubiquitin-like_dom"/>
</dbReference>
<feature type="domain" description="Ubiquitin-like" evidence="2">
    <location>
        <begin position="49"/>
        <end position="124"/>
    </location>
</feature>
<dbReference type="InterPro" id="IPR029071">
    <property type="entry name" value="Ubiquitin-like_domsf"/>
</dbReference>
<dbReference type="Pfam" id="PF00240">
    <property type="entry name" value="ubiquitin"/>
    <property type="match status" value="1"/>
</dbReference>
<evidence type="ECO:0000313" key="4">
    <source>
        <dbReference type="Proteomes" id="UP000070544"/>
    </source>
</evidence>
<dbReference type="OrthoDB" id="267397at2759"/>
<dbReference type="SMART" id="SM00213">
    <property type="entry name" value="UBQ"/>
    <property type="match status" value="1"/>
</dbReference>
<dbReference type="PANTHER" id="PTHR16470:SF0">
    <property type="entry name" value="UBIQUITIN DOMAIN-CONTAINING PROTEIN UBFD1"/>
    <property type="match status" value="1"/>
</dbReference>
<protein>
    <recommendedName>
        <fullName evidence="2">Ubiquitin-like domain-containing protein</fullName>
    </recommendedName>
</protein>